<dbReference type="GO" id="GO:0006080">
    <property type="term" value="P:substituted mannan metabolic process"/>
    <property type="evidence" value="ECO:0007669"/>
    <property type="project" value="InterPro"/>
</dbReference>
<accession>A0A2T0AV85</accession>
<evidence type="ECO:0000259" key="6">
    <source>
        <dbReference type="PROSITE" id="PS51764"/>
    </source>
</evidence>
<dbReference type="EC" id="3.2.1.4" evidence="7"/>
<reference evidence="7 8" key="1">
    <citation type="submission" date="2018-03" db="EMBL/GenBank/DDBJ databases">
        <title>Genome sequence of Moorella humiferrea DSM 23265.</title>
        <authorList>
            <person name="Poehlein A."/>
            <person name="Daniel R."/>
        </authorList>
    </citation>
    <scope>NUCLEOTIDE SEQUENCE [LARGE SCALE GENOMIC DNA]</scope>
    <source>
        <strain evidence="7 8">DSM 23265</strain>
    </source>
</reference>
<keyword evidence="8" id="KW-1185">Reference proteome</keyword>
<dbReference type="InterPro" id="IPR022790">
    <property type="entry name" value="GH26_dom"/>
</dbReference>
<evidence type="ECO:0000256" key="1">
    <source>
        <dbReference type="ARBA" id="ARBA00007754"/>
    </source>
</evidence>
<feature type="domain" description="GH26" evidence="6">
    <location>
        <begin position="67"/>
        <end position="423"/>
    </location>
</feature>
<evidence type="ECO:0000256" key="2">
    <source>
        <dbReference type="ARBA" id="ARBA00022801"/>
    </source>
</evidence>
<comment type="caution">
    <text evidence="7">The sequence shown here is derived from an EMBL/GenBank/DDBJ whole genome shotgun (WGS) entry which is preliminary data.</text>
</comment>
<evidence type="ECO:0000256" key="5">
    <source>
        <dbReference type="SAM" id="SignalP"/>
    </source>
</evidence>
<evidence type="ECO:0000256" key="3">
    <source>
        <dbReference type="ARBA" id="ARBA00023295"/>
    </source>
</evidence>
<dbReference type="AlphaFoldDB" id="A0A2T0AV85"/>
<dbReference type="InterPro" id="IPR012854">
    <property type="entry name" value="Cu_amine_oxidase-like_N"/>
</dbReference>
<dbReference type="PANTHER" id="PTHR40079">
    <property type="entry name" value="MANNAN ENDO-1,4-BETA-MANNOSIDASE E-RELATED"/>
    <property type="match status" value="1"/>
</dbReference>
<dbReference type="EMBL" id="PVXM01000008">
    <property type="protein sequence ID" value="PRR74498.1"/>
    <property type="molecule type" value="Genomic_DNA"/>
</dbReference>
<dbReference type="Gene3D" id="2.60.40.10">
    <property type="entry name" value="Immunoglobulins"/>
    <property type="match status" value="1"/>
</dbReference>
<dbReference type="SUPFAM" id="SSF55383">
    <property type="entry name" value="Copper amine oxidase, domain N"/>
    <property type="match status" value="2"/>
</dbReference>
<dbReference type="Gene3D" id="3.20.20.80">
    <property type="entry name" value="Glycosidases"/>
    <property type="match status" value="1"/>
</dbReference>
<feature type="chain" id="PRO_5039356069" evidence="5">
    <location>
        <begin position="27"/>
        <end position="655"/>
    </location>
</feature>
<organism evidence="7 8">
    <name type="scientific">Neomoorella humiferrea</name>
    <dbReference type="NCBI Taxonomy" id="676965"/>
    <lineage>
        <taxon>Bacteria</taxon>
        <taxon>Bacillati</taxon>
        <taxon>Bacillota</taxon>
        <taxon>Clostridia</taxon>
        <taxon>Neomoorellales</taxon>
        <taxon>Neomoorellaceae</taxon>
        <taxon>Neomoorella</taxon>
    </lineage>
</organism>
<evidence type="ECO:0000313" key="8">
    <source>
        <dbReference type="Proteomes" id="UP000238415"/>
    </source>
</evidence>
<proteinExistence type="inferred from homology"/>
<dbReference type="Proteomes" id="UP000238415">
    <property type="component" value="Unassembled WGS sequence"/>
</dbReference>
<sequence length="655" mass="72929">MSGMKVTRMVIILILLLLFPTAAAWADPWQDYRRAGELEAGDPATAESLYRSAVAAFEAGGDLINAGLTWQKIFRLCDRQGKLVEAGAAYVKEAALFQQAGVPDWAWEDTARGESLKSMLRLFIPVPDPGRITLAKFEPAAGTYLGLYEERGPAGNDYNRVKDLYGRQHALYLGYGHIYGPGNFVLPRDTMEKARQVPGAGLVLALEPNGGLGGLREEDLTAIARELAAVKIPVFLRFASEMNMEGTNAWHGDPAAYVSWFRRVATIMRREAPNVAMVWNPFDIVQPEGVKATALEYYPGDEYVDWVGVNFYSDYYLSGRADQPGAGLDPLQRLDYWYRIFAGSKPLMVGEFGIAHTVLSPGRADVSRWAAFNIRKFYRTLPLLYPRVKAVVYFDLNESDPLYTQAKVSDYRLDDNPEVLTAYREAIAGPHYLEQIGQKALGTYRELEDHMAIRGAVTLGAAVKLYDPFISRVEYYLNGELLGSPTSPPYQLTIDFNRLPGEGSLVVKAYDSQGREAVSRAFTIYGSAVPVAIFTLGQKSYSSNGQVQEMDVAPLLENGRTYVPLRYLALALGVPEEGIGWDPASQTVTLNSAGHILKFYPGREEMERDGRRETLDVAPLNRYDRVFLPARYVAEALGYRVTWSPARQQLLVTRE</sequence>
<dbReference type="PROSITE" id="PS51764">
    <property type="entry name" value="GH26"/>
    <property type="match status" value="1"/>
</dbReference>
<dbReference type="InterPro" id="IPR036582">
    <property type="entry name" value="Mao_N_sf"/>
</dbReference>
<keyword evidence="3 4" id="KW-0326">Glycosidase</keyword>
<dbReference type="PANTHER" id="PTHR40079:SF4">
    <property type="entry name" value="GH26 DOMAIN-CONTAINING PROTEIN-RELATED"/>
    <property type="match status" value="1"/>
</dbReference>
<dbReference type="Pfam" id="PF02156">
    <property type="entry name" value="Glyco_hydro_26"/>
    <property type="match status" value="1"/>
</dbReference>
<evidence type="ECO:0000256" key="4">
    <source>
        <dbReference type="PROSITE-ProRule" id="PRU01100"/>
    </source>
</evidence>
<protein>
    <submittedName>
        <fullName evidence="7">Endoglucanase H</fullName>
        <ecNumber evidence="7">3.2.1.4</ecNumber>
    </submittedName>
</protein>
<dbReference type="GO" id="GO:0008810">
    <property type="term" value="F:cellulase activity"/>
    <property type="evidence" value="ECO:0007669"/>
    <property type="project" value="UniProtKB-EC"/>
</dbReference>
<dbReference type="Pfam" id="PF07833">
    <property type="entry name" value="Cu_amine_oxidN1"/>
    <property type="match status" value="1"/>
</dbReference>
<feature type="active site" description="Proton donor" evidence="4">
    <location>
        <position position="241"/>
    </location>
</feature>
<dbReference type="InterPro" id="IPR013783">
    <property type="entry name" value="Ig-like_fold"/>
</dbReference>
<dbReference type="SUPFAM" id="SSF51445">
    <property type="entry name" value="(Trans)glycosidases"/>
    <property type="match status" value="1"/>
</dbReference>
<gene>
    <name evidence="7" type="primary">celH_1</name>
    <name evidence="7" type="ORF">MOHU_08110</name>
</gene>
<evidence type="ECO:0000313" key="7">
    <source>
        <dbReference type="EMBL" id="PRR74498.1"/>
    </source>
</evidence>
<dbReference type="Gene3D" id="3.30.457.10">
    <property type="entry name" value="Copper amine oxidase-like, N-terminal domain"/>
    <property type="match status" value="1"/>
</dbReference>
<keyword evidence="5" id="KW-0732">Signal</keyword>
<dbReference type="InterPro" id="IPR000805">
    <property type="entry name" value="Glyco_hydro_26"/>
</dbReference>
<dbReference type="GO" id="GO:0016985">
    <property type="term" value="F:mannan endo-1,4-beta-mannosidase activity"/>
    <property type="evidence" value="ECO:0007669"/>
    <property type="project" value="InterPro"/>
</dbReference>
<feature type="active site" description="Nucleophile" evidence="4">
    <location>
        <position position="351"/>
    </location>
</feature>
<comment type="similarity">
    <text evidence="1 4">Belongs to the glycosyl hydrolase 26 family.</text>
</comment>
<keyword evidence="2 4" id="KW-0378">Hydrolase</keyword>
<feature type="signal peptide" evidence="5">
    <location>
        <begin position="1"/>
        <end position="26"/>
    </location>
</feature>
<name>A0A2T0AV85_9FIRM</name>
<dbReference type="InterPro" id="IPR017853">
    <property type="entry name" value="GH"/>
</dbReference>